<sequence>MYIFSPGLCLQDLSSESRLPFANYGNPVMALVSDYYDLLILCSVTTDRMNSAAKIGLAAAAMKAKLFADHEEREIQRMAASIINHQESRTDTIRPYDEQPYGQPIYLTEINIPVEETRAEVVCGIGDHVDEGV</sequence>
<comment type="caution">
    <text evidence="2">The sequence shown here is derived from an EMBL/GenBank/DDBJ whole genome shotgun (WGS) entry which is preliminary data.</text>
</comment>
<dbReference type="InterPro" id="IPR032451">
    <property type="entry name" value="SMARCC_C"/>
</dbReference>
<dbReference type="AlphaFoldDB" id="A0A835DHW8"/>
<dbReference type="Proteomes" id="UP000655225">
    <property type="component" value="Unassembled WGS sequence"/>
</dbReference>
<dbReference type="Pfam" id="PF16495">
    <property type="entry name" value="SWIRM-assoc_1"/>
    <property type="match status" value="1"/>
</dbReference>
<reference evidence="2 3" key="1">
    <citation type="submission" date="2020-04" db="EMBL/GenBank/DDBJ databases">
        <title>Plant Genome Project.</title>
        <authorList>
            <person name="Zhang R.-G."/>
        </authorList>
    </citation>
    <scope>NUCLEOTIDE SEQUENCE [LARGE SCALE GENOMIC DNA]</scope>
    <source>
        <strain evidence="2">YNK0</strain>
        <tissue evidence="2">Leaf</tissue>
    </source>
</reference>
<feature type="domain" description="SMARCC C-terminal" evidence="1">
    <location>
        <begin position="55"/>
        <end position="89"/>
    </location>
</feature>
<keyword evidence="3" id="KW-1185">Reference proteome</keyword>
<proteinExistence type="predicted"/>
<organism evidence="2 3">
    <name type="scientific">Tetracentron sinense</name>
    <name type="common">Spur-leaf</name>
    <dbReference type="NCBI Taxonomy" id="13715"/>
    <lineage>
        <taxon>Eukaryota</taxon>
        <taxon>Viridiplantae</taxon>
        <taxon>Streptophyta</taxon>
        <taxon>Embryophyta</taxon>
        <taxon>Tracheophyta</taxon>
        <taxon>Spermatophyta</taxon>
        <taxon>Magnoliopsida</taxon>
        <taxon>Trochodendrales</taxon>
        <taxon>Trochodendraceae</taxon>
        <taxon>Tetracentron</taxon>
    </lineage>
</organism>
<name>A0A835DHW8_TETSI</name>
<dbReference type="EMBL" id="JABCRI010000006">
    <property type="protein sequence ID" value="KAF8404068.1"/>
    <property type="molecule type" value="Genomic_DNA"/>
</dbReference>
<evidence type="ECO:0000313" key="2">
    <source>
        <dbReference type="EMBL" id="KAF8404068.1"/>
    </source>
</evidence>
<evidence type="ECO:0000313" key="3">
    <source>
        <dbReference type="Proteomes" id="UP000655225"/>
    </source>
</evidence>
<accession>A0A835DHW8</accession>
<protein>
    <recommendedName>
        <fullName evidence="1">SMARCC C-terminal domain-containing protein</fullName>
    </recommendedName>
</protein>
<evidence type="ECO:0000259" key="1">
    <source>
        <dbReference type="Pfam" id="PF16495"/>
    </source>
</evidence>
<dbReference type="OrthoDB" id="118550at2759"/>
<gene>
    <name evidence="2" type="ORF">HHK36_008945</name>
</gene>